<dbReference type="EMBL" id="AMGY01000003">
    <property type="protein sequence ID" value="EXJ86673.1"/>
    <property type="molecule type" value="Genomic_DNA"/>
</dbReference>
<evidence type="ECO:0000313" key="4">
    <source>
        <dbReference type="Proteomes" id="UP000019478"/>
    </source>
</evidence>
<reference evidence="3 4" key="1">
    <citation type="submission" date="2013-03" db="EMBL/GenBank/DDBJ databases">
        <title>The Genome Sequence of Capronia epimyces CBS 606.96.</title>
        <authorList>
            <consortium name="The Broad Institute Genomics Platform"/>
            <person name="Cuomo C."/>
            <person name="de Hoog S."/>
            <person name="Gorbushina A."/>
            <person name="Walker B."/>
            <person name="Young S.K."/>
            <person name="Zeng Q."/>
            <person name="Gargeya S."/>
            <person name="Fitzgerald M."/>
            <person name="Haas B."/>
            <person name="Abouelleil A."/>
            <person name="Allen A.W."/>
            <person name="Alvarado L."/>
            <person name="Arachchi H.M."/>
            <person name="Berlin A.M."/>
            <person name="Chapman S.B."/>
            <person name="Gainer-Dewar J."/>
            <person name="Goldberg J."/>
            <person name="Griggs A."/>
            <person name="Gujja S."/>
            <person name="Hansen M."/>
            <person name="Howarth C."/>
            <person name="Imamovic A."/>
            <person name="Ireland A."/>
            <person name="Larimer J."/>
            <person name="McCowan C."/>
            <person name="Murphy C."/>
            <person name="Pearson M."/>
            <person name="Poon T.W."/>
            <person name="Priest M."/>
            <person name="Roberts A."/>
            <person name="Saif S."/>
            <person name="Shea T."/>
            <person name="Sisk P."/>
            <person name="Sykes S."/>
            <person name="Wortman J."/>
            <person name="Nusbaum C."/>
            <person name="Birren B."/>
        </authorList>
    </citation>
    <scope>NUCLEOTIDE SEQUENCE [LARGE SCALE GENOMIC DNA]</scope>
    <source>
        <strain evidence="3 4">CBS 606.96</strain>
    </source>
</reference>
<dbReference type="HOGENOM" id="CLU_032657_0_0_1"/>
<feature type="transmembrane region" description="Helical" evidence="2">
    <location>
        <begin position="115"/>
        <end position="135"/>
    </location>
</feature>
<keyword evidence="2" id="KW-0812">Transmembrane</keyword>
<gene>
    <name evidence="3" type="ORF">A1O3_03626</name>
</gene>
<feature type="compositionally biased region" description="Low complexity" evidence="1">
    <location>
        <begin position="234"/>
        <end position="244"/>
    </location>
</feature>
<feature type="compositionally biased region" description="Polar residues" evidence="1">
    <location>
        <begin position="221"/>
        <end position="232"/>
    </location>
</feature>
<comment type="caution">
    <text evidence="3">The sequence shown here is derived from an EMBL/GenBank/DDBJ whole genome shotgun (WGS) entry which is preliminary data.</text>
</comment>
<protein>
    <submittedName>
        <fullName evidence="3">Uncharacterized protein</fullName>
    </submittedName>
</protein>
<feature type="compositionally biased region" description="Basic and acidic residues" evidence="1">
    <location>
        <begin position="581"/>
        <end position="592"/>
    </location>
</feature>
<dbReference type="Proteomes" id="UP000019478">
    <property type="component" value="Unassembled WGS sequence"/>
</dbReference>
<organism evidence="3 4">
    <name type="scientific">Capronia epimyces CBS 606.96</name>
    <dbReference type="NCBI Taxonomy" id="1182542"/>
    <lineage>
        <taxon>Eukaryota</taxon>
        <taxon>Fungi</taxon>
        <taxon>Dikarya</taxon>
        <taxon>Ascomycota</taxon>
        <taxon>Pezizomycotina</taxon>
        <taxon>Eurotiomycetes</taxon>
        <taxon>Chaetothyriomycetidae</taxon>
        <taxon>Chaetothyriales</taxon>
        <taxon>Herpotrichiellaceae</taxon>
        <taxon>Capronia</taxon>
    </lineage>
</organism>
<feature type="region of interest" description="Disordered" evidence="1">
    <location>
        <begin position="508"/>
        <end position="528"/>
    </location>
</feature>
<dbReference type="OrthoDB" id="5422688at2759"/>
<dbReference type="GeneID" id="19167752"/>
<dbReference type="AlphaFoldDB" id="W9Y2E0"/>
<feature type="compositionally biased region" description="Polar residues" evidence="1">
    <location>
        <begin position="175"/>
        <end position="185"/>
    </location>
</feature>
<name>W9Y2E0_9EURO</name>
<feature type="compositionally biased region" description="Basic and acidic residues" evidence="1">
    <location>
        <begin position="187"/>
        <end position="209"/>
    </location>
</feature>
<keyword evidence="4" id="KW-1185">Reference proteome</keyword>
<evidence type="ECO:0000256" key="2">
    <source>
        <dbReference type="SAM" id="Phobius"/>
    </source>
</evidence>
<proteinExistence type="predicted"/>
<evidence type="ECO:0000313" key="3">
    <source>
        <dbReference type="EMBL" id="EXJ86673.1"/>
    </source>
</evidence>
<feature type="region of interest" description="Disordered" evidence="1">
    <location>
        <begin position="546"/>
        <end position="592"/>
    </location>
</feature>
<sequence>MTWAPWEVLHNWAPFKIDALGLVTLLGAEEINSAVGRLVRSTYLEYLPLLGAFIIAGDRFTDKAAGFNLYNISEGIHTTELSAWLTRWMLSQDFEVTRSFVDWTVTPPKSRRHDIVVAAIIGFVLNGFLIALTLLSRDWYGFANAVAMIISILVRAYVIGQHRAAIDAMVAEVSSKSQSHPTANSGEDERRSHGLWKKENRAVTMKRDNTSGADPLPDADSSFQSSFSVDNTARSRGSSQQSQRMPKEQRPAPPIKRNPKNPKSKGGPGLGKTKVLIIQSDSKAVTFWMPKELLAPPSLFIEGPNLLHPLTYSFVRSLGWVAFAVHVVALGMADLASQWYTVVLLVLPSVLLVLKFGCDDSNWRPTIDGWRRSFLNGCQRRDTSKSDEVDETAKSGEFVKQRECWIGSRLKAEIYQWPASYEFTEEANGDGKGWTNRVLKGKERSRKRQDLYAWLALTPDEEQSMDKWDLFPHIRNKNEVWRTTYELKRDCLQPNPNFGPQREFLSDRQTVSPEPMVRRRQARPRRQSLVAPQMVSSAFPLSAIRPEDAGLVDSPRQMPQGNEAGPLDDGNALLEPFPNGRKPESASSLKED</sequence>
<dbReference type="RefSeq" id="XP_007731952.1">
    <property type="nucleotide sequence ID" value="XM_007733762.1"/>
</dbReference>
<feature type="transmembrane region" description="Helical" evidence="2">
    <location>
        <begin position="314"/>
        <end position="333"/>
    </location>
</feature>
<dbReference type="eggNOG" id="ENOG502SP3Y">
    <property type="taxonomic scope" value="Eukaryota"/>
</dbReference>
<keyword evidence="2" id="KW-0472">Membrane</keyword>
<feature type="region of interest" description="Disordered" evidence="1">
    <location>
        <begin position="175"/>
        <end position="272"/>
    </location>
</feature>
<feature type="transmembrane region" description="Helical" evidence="2">
    <location>
        <begin position="141"/>
        <end position="159"/>
    </location>
</feature>
<evidence type="ECO:0000256" key="1">
    <source>
        <dbReference type="SAM" id="MobiDB-lite"/>
    </source>
</evidence>
<keyword evidence="2" id="KW-1133">Transmembrane helix</keyword>
<accession>W9Y2E0</accession>